<protein>
    <recommendedName>
        <fullName evidence="1">diguanylate cyclase</fullName>
        <ecNumber evidence="1">2.7.7.65</ecNumber>
    </recommendedName>
</protein>
<dbReference type="EC" id="2.7.7.65" evidence="1"/>
<dbReference type="InterPro" id="IPR000160">
    <property type="entry name" value="GGDEF_dom"/>
</dbReference>
<dbReference type="InterPro" id="IPR001789">
    <property type="entry name" value="Sig_transdc_resp-reg_receiver"/>
</dbReference>
<evidence type="ECO:0000313" key="6">
    <source>
        <dbReference type="EMBL" id="GAA0549737.1"/>
    </source>
</evidence>
<evidence type="ECO:0000256" key="3">
    <source>
        <dbReference type="PROSITE-ProRule" id="PRU00169"/>
    </source>
</evidence>
<dbReference type="RefSeq" id="WP_226766594.1">
    <property type="nucleotide sequence ID" value="NZ_BAAAEO010000002.1"/>
</dbReference>
<dbReference type="CDD" id="cd01949">
    <property type="entry name" value="GGDEF"/>
    <property type="match status" value="1"/>
</dbReference>
<sequence>MNEQNNAMSDIQLSDFPAFSEQAVILVVDDQPINIQVIYQILGGSYKILMATSGAQAIKVCTDSLPDLVLMDVLMPEQDGLETCRQMKAQETIADIPVIFVTAAQQQEEEDACWQAGAVDFIQKPVNANTLHHRVNAHLTLKKQSDLLRSLAFIDGLTHVYNRRYFDQFLQKQLAACKRHQMPLAVLLIDIDHFKLYNDHLGHLAGDDALRRVAAAMKACCLRPNDLIARYGGEEFVAVLPDTTAEGARFVAEKILTAITALAIPHPASQYGVISVSIGIAVADPRLGYEAGITERADKQLYLTKQRGRNGFSQETT</sequence>
<dbReference type="SMART" id="SM00267">
    <property type="entry name" value="GGDEF"/>
    <property type="match status" value="1"/>
</dbReference>
<dbReference type="InterPro" id="IPR050469">
    <property type="entry name" value="Diguanylate_Cyclase"/>
</dbReference>
<evidence type="ECO:0000259" key="5">
    <source>
        <dbReference type="PROSITE" id="PS50887"/>
    </source>
</evidence>
<dbReference type="PROSITE" id="PS50110">
    <property type="entry name" value="RESPONSE_REGULATORY"/>
    <property type="match status" value="1"/>
</dbReference>
<keyword evidence="7" id="KW-1185">Reference proteome</keyword>
<organism evidence="6 7">
    <name type="scientific">Rheinheimera aquimaris</name>
    <dbReference type="NCBI Taxonomy" id="412437"/>
    <lineage>
        <taxon>Bacteria</taxon>
        <taxon>Pseudomonadati</taxon>
        <taxon>Pseudomonadota</taxon>
        <taxon>Gammaproteobacteria</taxon>
        <taxon>Chromatiales</taxon>
        <taxon>Chromatiaceae</taxon>
        <taxon>Rheinheimera</taxon>
    </lineage>
</organism>
<feature type="modified residue" description="4-aspartylphosphate" evidence="3">
    <location>
        <position position="72"/>
    </location>
</feature>
<comment type="caution">
    <text evidence="6">The sequence shown here is derived from an EMBL/GenBank/DDBJ whole genome shotgun (WGS) entry which is preliminary data.</text>
</comment>
<accession>A0ABN1DQM5</accession>
<reference evidence="6 7" key="1">
    <citation type="journal article" date="2019" name="Int. J. Syst. Evol. Microbiol.">
        <title>The Global Catalogue of Microorganisms (GCM) 10K type strain sequencing project: providing services to taxonomists for standard genome sequencing and annotation.</title>
        <authorList>
            <consortium name="The Broad Institute Genomics Platform"/>
            <consortium name="The Broad Institute Genome Sequencing Center for Infectious Disease"/>
            <person name="Wu L."/>
            <person name="Ma J."/>
        </authorList>
    </citation>
    <scope>NUCLEOTIDE SEQUENCE [LARGE SCALE GENOMIC DNA]</scope>
    <source>
        <strain evidence="6 7">JCM 14331</strain>
    </source>
</reference>
<dbReference type="SUPFAM" id="SSF55073">
    <property type="entry name" value="Nucleotide cyclase"/>
    <property type="match status" value="1"/>
</dbReference>
<dbReference type="Pfam" id="PF00072">
    <property type="entry name" value="Response_reg"/>
    <property type="match status" value="1"/>
</dbReference>
<dbReference type="SMART" id="SM00448">
    <property type="entry name" value="REC"/>
    <property type="match status" value="1"/>
</dbReference>
<dbReference type="PROSITE" id="PS50887">
    <property type="entry name" value="GGDEF"/>
    <property type="match status" value="1"/>
</dbReference>
<dbReference type="PANTHER" id="PTHR45138">
    <property type="entry name" value="REGULATORY COMPONENTS OF SENSORY TRANSDUCTION SYSTEM"/>
    <property type="match status" value="1"/>
</dbReference>
<dbReference type="Gene3D" id="3.40.50.2300">
    <property type="match status" value="1"/>
</dbReference>
<dbReference type="InterPro" id="IPR043128">
    <property type="entry name" value="Rev_trsase/Diguanyl_cyclase"/>
</dbReference>
<dbReference type="PANTHER" id="PTHR45138:SF9">
    <property type="entry name" value="DIGUANYLATE CYCLASE DGCM-RELATED"/>
    <property type="match status" value="1"/>
</dbReference>
<dbReference type="InterPro" id="IPR029787">
    <property type="entry name" value="Nucleotide_cyclase"/>
</dbReference>
<comment type="catalytic activity">
    <reaction evidence="2">
        <text>2 GTP = 3',3'-c-di-GMP + 2 diphosphate</text>
        <dbReference type="Rhea" id="RHEA:24898"/>
        <dbReference type="ChEBI" id="CHEBI:33019"/>
        <dbReference type="ChEBI" id="CHEBI:37565"/>
        <dbReference type="ChEBI" id="CHEBI:58805"/>
        <dbReference type="EC" id="2.7.7.65"/>
    </reaction>
</comment>
<dbReference type="Gene3D" id="3.30.70.270">
    <property type="match status" value="1"/>
</dbReference>
<evidence type="ECO:0000313" key="7">
    <source>
        <dbReference type="Proteomes" id="UP001501169"/>
    </source>
</evidence>
<feature type="domain" description="Response regulatory" evidence="4">
    <location>
        <begin position="24"/>
        <end position="139"/>
    </location>
</feature>
<name>A0ABN1DQM5_9GAMM</name>
<proteinExistence type="predicted"/>
<evidence type="ECO:0000256" key="1">
    <source>
        <dbReference type="ARBA" id="ARBA00012528"/>
    </source>
</evidence>
<dbReference type="NCBIfam" id="TIGR00254">
    <property type="entry name" value="GGDEF"/>
    <property type="match status" value="1"/>
</dbReference>
<feature type="domain" description="GGDEF" evidence="5">
    <location>
        <begin position="182"/>
        <end position="317"/>
    </location>
</feature>
<dbReference type="EMBL" id="BAAAEO010000002">
    <property type="protein sequence ID" value="GAA0549737.1"/>
    <property type="molecule type" value="Genomic_DNA"/>
</dbReference>
<dbReference type="SUPFAM" id="SSF52172">
    <property type="entry name" value="CheY-like"/>
    <property type="match status" value="1"/>
</dbReference>
<evidence type="ECO:0000256" key="2">
    <source>
        <dbReference type="ARBA" id="ARBA00034247"/>
    </source>
</evidence>
<dbReference type="Proteomes" id="UP001501169">
    <property type="component" value="Unassembled WGS sequence"/>
</dbReference>
<dbReference type="InterPro" id="IPR011006">
    <property type="entry name" value="CheY-like_superfamily"/>
</dbReference>
<keyword evidence="3" id="KW-0597">Phosphoprotein</keyword>
<dbReference type="Pfam" id="PF00990">
    <property type="entry name" value="GGDEF"/>
    <property type="match status" value="1"/>
</dbReference>
<evidence type="ECO:0000259" key="4">
    <source>
        <dbReference type="PROSITE" id="PS50110"/>
    </source>
</evidence>
<gene>
    <name evidence="6" type="ORF">GCM10009098_16760</name>
</gene>